<keyword evidence="6" id="KW-1185">Reference proteome</keyword>
<evidence type="ECO:0000256" key="4">
    <source>
        <dbReference type="SAM" id="MobiDB-lite"/>
    </source>
</evidence>
<dbReference type="GO" id="GO:0019028">
    <property type="term" value="C:viral capsid"/>
    <property type="evidence" value="ECO:0007669"/>
    <property type="project" value="UniProtKB-KW"/>
</dbReference>
<protein>
    <submittedName>
        <fullName evidence="5">Minor coat protein</fullName>
    </submittedName>
</protein>
<evidence type="ECO:0000256" key="3">
    <source>
        <dbReference type="ARBA" id="ARBA00022844"/>
    </source>
</evidence>
<proteinExistence type="predicted"/>
<dbReference type="InterPro" id="IPR002679">
    <property type="entry name" value="Closter_coat"/>
</dbReference>
<dbReference type="Proteomes" id="UP000502394">
    <property type="component" value="Segment"/>
</dbReference>
<name>A0A499PV91_9CLOS</name>
<dbReference type="RefSeq" id="YP_010086805.1">
    <property type="nucleotide sequence ID" value="NC_055482.1"/>
</dbReference>
<dbReference type="Pfam" id="PF01785">
    <property type="entry name" value="Closter_coat"/>
    <property type="match status" value="1"/>
</dbReference>
<evidence type="ECO:0000256" key="1">
    <source>
        <dbReference type="ARBA" id="ARBA00004328"/>
    </source>
</evidence>
<keyword evidence="2 5" id="KW-0167">Capsid protein</keyword>
<dbReference type="GeneID" id="65102035"/>
<feature type="region of interest" description="Disordered" evidence="4">
    <location>
        <begin position="247"/>
        <end position="299"/>
    </location>
</feature>
<dbReference type="KEGG" id="vg:65102035"/>
<comment type="subcellular location">
    <subcellularLocation>
        <location evidence="1">Virion</location>
    </subcellularLocation>
</comment>
<keyword evidence="3" id="KW-0946">Virion</keyword>
<accession>A0A499PV91</accession>
<feature type="compositionally biased region" description="Basic and acidic residues" evidence="4">
    <location>
        <begin position="274"/>
        <end position="299"/>
    </location>
</feature>
<sequence>MASDREAHLDLSVLNNDSITLYNRLLNGEITENDLPPSRVSTDVIRLVRCLNYGNFEYSASIRSDVNRSRLDATNKDEVHFLRISLTNISKTTDVTFEVLTGGPYSGNYYVGYVLMDDTCVQTLPNLRDNGNFRQSSLDIRIQRSGATIFVSQSGNRIMSLRAPSLYSTKILHVVTGIRRTVPYVNDNYKRIINENRELAFTSFVTVDDNVVHGNVVLVGPTKENLMLRQSDLNTLSSEFKTDLIEERQEPALATTADDSKGGGSDLENLESSVKTKETPAPRESKSPTKDSERVIHRGDFKMEGAIKEGYADEGKPATSKDKPLLEFLEDFEETRSVDDLITGGEIVTVLSSKPPLNVSIVKPGLPQLMDKDDALKVNILIRKYIVDQGEPLTQETLNCYLIALIQCALIYSTVWGMKTQRKMSVLFSIGSNGRLKELDYLDIISYCFKPFEIPYLNPLRKYLRYYSTTAINLIRNGVCTVNNALAARHGTPSKYSYLSFDFLILDNRFTSPTERVVHTKTRRFAIENVTRDTSDRNLHNTDELLWR</sequence>
<organism evidence="5">
    <name type="scientific">Pistachio ampelovirus A</name>
    <dbReference type="NCBI Taxonomy" id="2093224"/>
    <lineage>
        <taxon>Viruses</taxon>
        <taxon>Riboviria</taxon>
        <taxon>Orthornavirae</taxon>
        <taxon>Kitrinoviricota</taxon>
        <taxon>Alsuviricetes</taxon>
        <taxon>Martellivirales</taxon>
        <taxon>Closteroviridae</taxon>
        <taxon>Ampelovirus</taxon>
        <taxon>Ampelovirus pistaciae</taxon>
    </lineage>
</organism>
<evidence type="ECO:0000313" key="6">
    <source>
        <dbReference type="Proteomes" id="UP000502394"/>
    </source>
</evidence>
<reference evidence="5" key="1">
    <citation type="journal article" date="2018" name="Plant Dis.">
        <title>Discovery of Viruses and Virus-Like Pathogens in Pistachio using High-Throughput Sequencing.</title>
        <authorList>
            <person name="Al Rwahnih M."/>
            <person name="Rowhani A."/>
            <person name="Westrick N."/>
            <person name="Stevens K."/>
            <person name="Diaz-Lara A."/>
            <person name="Trouillas F.P."/>
            <person name="Preece J."/>
            <person name="Kallsen C."/>
            <person name="Farrar K."/>
            <person name="Golino D."/>
        </authorList>
    </citation>
    <scope>NUCLEOTIDE SEQUENCE [LARGE SCALE GENOMIC DNA]</scope>
    <source>
        <strain evidence="5">W10</strain>
    </source>
</reference>
<dbReference type="EMBL" id="MF198462">
    <property type="protein sequence ID" value="AVN99312.1"/>
    <property type="molecule type" value="Genomic_RNA"/>
</dbReference>
<evidence type="ECO:0000256" key="2">
    <source>
        <dbReference type="ARBA" id="ARBA00022561"/>
    </source>
</evidence>
<evidence type="ECO:0000313" key="5">
    <source>
        <dbReference type="EMBL" id="AVN99312.1"/>
    </source>
</evidence>